<dbReference type="InterPro" id="IPR029058">
    <property type="entry name" value="AB_hydrolase_fold"/>
</dbReference>
<feature type="chain" id="PRO_5022709053" description="Phenylacetic acid degradation protein" evidence="1">
    <location>
        <begin position="20"/>
        <end position="454"/>
    </location>
</feature>
<sequence length="454" mass="51255">MSRFLSLAFVAVVASTTVAQTPQIPPDLENYVKKSEPDFAWKLVDKSESEGNAILLYHLVSQKWHDELWEHDLQIFVPKEVNNKSAMVLLNTGGKANKESVTGLIGLELARRVKAPVAVLWGIPKQPLYDGKKEDALIAETFVRYLETKDSSWPLLFPMAKSVVKAMDALQEIGRKEWNTEVKDFIITGASKRGWTSWLTAATGDPRVKAIAPMVIDTLNFQKQMPNQLKSFGRYSEMIHDYEERKLLPMPDTDAARKLWAMVDPWVYRDKLTLPKLLVNGTNDPYWAQDALNQYWDDLKGDKWVVYVPNAGHDLRPQDKPNQPGAKKDTFPMKAVDTISVFCRCVLTDKPLPKMTWKQDIKNGDGVFSLRPDRETKIVRLWTTESDTRDFRKSAWKKKDIFGGTAKVSVGPAIGGTVTAPEAGFRAYFLEAESKIDGTVACFSTTIQILEAKK</sequence>
<name>A0A5C1AD95_9BACT</name>
<evidence type="ECO:0000313" key="3">
    <source>
        <dbReference type="Proteomes" id="UP000324974"/>
    </source>
</evidence>
<feature type="signal peptide" evidence="1">
    <location>
        <begin position="1"/>
        <end position="19"/>
    </location>
</feature>
<dbReference type="PANTHER" id="PTHR31497:SF0">
    <property type="entry name" value="AUTOCRINE PROLIFERATION REPRESSOR PROTEIN A"/>
    <property type="match status" value="1"/>
</dbReference>
<reference evidence="3" key="1">
    <citation type="submission" date="2019-08" db="EMBL/GenBank/DDBJ databases">
        <title>Limnoglobus roseus gen. nov., sp. nov., a novel freshwater planctomycete with a giant genome from the family Gemmataceae.</title>
        <authorList>
            <person name="Kulichevskaya I.S."/>
            <person name="Naumoff D.G."/>
            <person name="Miroshnikov K."/>
            <person name="Ivanova A."/>
            <person name="Philippov D.A."/>
            <person name="Hakobyan A."/>
            <person name="Rijpstra I.C."/>
            <person name="Sinninghe Damste J.S."/>
            <person name="Liesack W."/>
            <person name="Dedysh S.N."/>
        </authorList>
    </citation>
    <scope>NUCLEOTIDE SEQUENCE [LARGE SCALE GENOMIC DNA]</scope>
    <source>
        <strain evidence="3">PX52</strain>
    </source>
</reference>
<keyword evidence="3" id="KW-1185">Reference proteome</keyword>
<dbReference type="SUPFAM" id="SSF53474">
    <property type="entry name" value="alpha/beta-Hydrolases"/>
    <property type="match status" value="1"/>
</dbReference>
<dbReference type="PANTHER" id="PTHR31497">
    <property type="entry name" value="AUTOCRINE PROLIFERATION REPRESSOR PROTEIN A"/>
    <property type="match status" value="1"/>
</dbReference>
<dbReference type="KEGG" id="lrs:PX52LOC_04254"/>
<dbReference type="Proteomes" id="UP000324974">
    <property type="component" value="Chromosome"/>
</dbReference>
<protein>
    <recommendedName>
        <fullName evidence="4">Phenylacetic acid degradation protein</fullName>
    </recommendedName>
</protein>
<evidence type="ECO:0000256" key="1">
    <source>
        <dbReference type="SAM" id="SignalP"/>
    </source>
</evidence>
<accession>A0A5C1AD95</accession>
<keyword evidence="1" id="KW-0732">Signal</keyword>
<dbReference type="PIRSF" id="PIRSF014728">
    <property type="entry name" value="PqaA"/>
    <property type="match status" value="1"/>
</dbReference>
<gene>
    <name evidence="2" type="ORF">PX52LOC_04254</name>
</gene>
<dbReference type="Pfam" id="PF10142">
    <property type="entry name" value="PhoPQ_related"/>
    <property type="match status" value="1"/>
</dbReference>
<dbReference type="Gene3D" id="3.40.50.1820">
    <property type="entry name" value="alpha/beta hydrolase"/>
    <property type="match status" value="1"/>
</dbReference>
<dbReference type="RefSeq" id="WP_168219116.1">
    <property type="nucleotide sequence ID" value="NZ_CP042425.1"/>
</dbReference>
<evidence type="ECO:0008006" key="4">
    <source>
        <dbReference type="Google" id="ProtNLM"/>
    </source>
</evidence>
<dbReference type="EMBL" id="CP042425">
    <property type="protein sequence ID" value="QEL17271.1"/>
    <property type="molecule type" value="Genomic_DNA"/>
</dbReference>
<dbReference type="InterPro" id="IPR009199">
    <property type="entry name" value="PhoPQ-act_pathogen-rel_PqaA"/>
</dbReference>
<organism evidence="2 3">
    <name type="scientific">Limnoglobus roseus</name>
    <dbReference type="NCBI Taxonomy" id="2598579"/>
    <lineage>
        <taxon>Bacteria</taxon>
        <taxon>Pseudomonadati</taxon>
        <taxon>Planctomycetota</taxon>
        <taxon>Planctomycetia</taxon>
        <taxon>Gemmatales</taxon>
        <taxon>Gemmataceae</taxon>
        <taxon>Limnoglobus</taxon>
    </lineage>
</organism>
<evidence type="ECO:0000313" key="2">
    <source>
        <dbReference type="EMBL" id="QEL17271.1"/>
    </source>
</evidence>
<dbReference type="AlphaFoldDB" id="A0A5C1AD95"/>
<proteinExistence type="predicted"/>